<dbReference type="OrthoDB" id="9816426at2"/>
<dbReference type="InterPro" id="IPR046866">
    <property type="entry name" value="FapA_N"/>
</dbReference>
<dbReference type="RefSeq" id="WP_073281913.1">
    <property type="nucleotide sequence ID" value="NZ_FRCP01000005.1"/>
</dbReference>
<dbReference type="Proteomes" id="UP000184038">
    <property type="component" value="Unassembled WGS sequence"/>
</dbReference>
<dbReference type="Pfam" id="PF03961">
    <property type="entry name" value="FapA"/>
    <property type="match status" value="1"/>
</dbReference>
<dbReference type="PANTHER" id="PTHR38032:SF1">
    <property type="entry name" value="RNA-BINDING PROTEIN KHPB N-TERMINAL DOMAIN-CONTAINING PROTEIN"/>
    <property type="match status" value="1"/>
</dbReference>
<organism evidence="2 3">
    <name type="scientific">Anaerosporobacter mobilis DSM 15930</name>
    <dbReference type="NCBI Taxonomy" id="1120996"/>
    <lineage>
        <taxon>Bacteria</taxon>
        <taxon>Bacillati</taxon>
        <taxon>Bacillota</taxon>
        <taxon>Clostridia</taxon>
        <taxon>Lachnospirales</taxon>
        <taxon>Lachnospiraceae</taxon>
        <taxon>Anaerosporobacter</taxon>
    </lineage>
</organism>
<dbReference type="EMBL" id="FRCP01000005">
    <property type="protein sequence ID" value="SHL96134.1"/>
    <property type="molecule type" value="Genomic_DNA"/>
</dbReference>
<dbReference type="PANTHER" id="PTHR38032">
    <property type="entry name" value="POLYMERASE-RELATED"/>
    <property type="match status" value="1"/>
</dbReference>
<gene>
    <name evidence="2" type="ORF">SAMN02746066_00245</name>
</gene>
<evidence type="ECO:0000313" key="3">
    <source>
        <dbReference type="Proteomes" id="UP000184038"/>
    </source>
</evidence>
<dbReference type="InterPro" id="IPR046865">
    <property type="entry name" value="FapA_b_solenoid"/>
</dbReference>
<reference evidence="2 3" key="1">
    <citation type="submission" date="2016-11" db="EMBL/GenBank/DDBJ databases">
        <authorList>
            <person name="Jaros S."/>
            <person name="Januszkiewicz K."/>
            <person name="Wedrychowicz H."/>
        </authorList>
    </citation>
    <scope>NUCLEOTIDE SEQUENCE [LARGE SCALE GENOMIC DNA]</scope>
    <source>
        <strain evidence="2 3">DSM 15930</strain>
    </source>
</reference>
<proteinExistence type="predicted"/>
<dbReference type="AlphaFoldDB" id="A0A1M7EWI6"/>
<evidence type="ECO:0000259" key="1">
    <source>
        <dbReference type="Pfam" id="PF20250"/>
    </source>
</evidence>
<protein>
    <recommendedName>
        <fullName evidence="1">Flagellar Assembly Protein A N-terminal region domain-containing protein</fullName>
    </recommendedName>
</protein>
<dbReference type="STRING" id="1120996.SAMN02746066_00245"/>
<dbReference type="InterPro" id="IPR005646">
    <property type="entry name" value="FapA"/>
</dbReference>
<accession>A0A1M7EWI6</accession>
<dbReference type="Pfam" id="PF20250">
    <property type="entry name" value="FapA_N"/>
    <property type="match status" value="1"/>
</dbReference>
<feature type="domain" description="Flagellar Assembly Protein A N-terminal region" evidence="1">
    <location>
        <begin position="81"/>
        <end position="250"/>
    </location>
</feature>
<evidence type="ECO:0000313" key="2">
    <source>
        <dbReference type="EMBL" id="SHL96134.1"/>
    </source>
</evidence>
<sequence>MKQKNGYFYLHMKDDGVYIHLVPNMQGGLSVTIDEISAYLSKVKVNNYDIKKLHTEVVSLVEETEVKLSEDIMLPVMELMTITISDDRKTAFAKWYPPSINGKLLDNEDIKSNLTREGIKYGIQSTAIAEFLRERCYNTNIVIAKGLDAVEGKSAVIKYYFQTDRTLQPKHNEDGSVDFHQLDMISHVNKDQLLAELVPADAGVPGIDVLGNIIRPQKIVNKILRHGNNIYMSEDGLKMYSGVSGHVELADDKVFVSDTLEVLADVDTSTGDITYDGNVYVKGNVRTGFTVRAKGDIIVDGVVEGAKLYSEGHIILKRGIQGMNRGLLQAEGNILSKFIESSTVKSGGYVDTETILHSKVYARTDVVVSGRKGLVTGGEIKAGSLIRLKTAGSTMGTSTVLEVGVDPTLVDSYRDCEVKIVSLQEEKDKIVQILTLFKKKVMCGEKLSTEKLQHLQKLSIQNAELDKVLEPLIKQYDQLQEKMEENINGKVVVENMAYSGVRISIGSVVYIIKTTEHHCQFVKDRADIKVLGLN</sequence>
<name>A0A1M7EWI6_9FIRM</name>
<keyword evidence="3" id="KW-1185">Reference proteome</keyword>